<name>A0A377E7C1_ECOLX</name>
<dbReference type="InterPro" id="IPR025949">
    <property type="entry name" value="PapC-like_C"/>
</dbReference>
<dbReference type="AlphaFoldDB" id="A0A377E7C1"/>
<dbReference type="Pfam" id="PF00577">
    <property type="entry name" value="Usher"/>
    <property type="match status" value="1"/>
</dbReference>
<dbReference type="Gene3D" id="2.60.40.2610">
    <property type="entry name" value="Outer membrane usher protein FimD, plug domain"/>
    <property type="match status" value="1"/>
</dbReference>
<dbReference type="InterPro" id="IPR000015">
    <property type="entry name" value="Fimb_usher"/>
</dbReference>
<reference evidence="2 3" key="1">
    <citation type="submission" date="2018-06" db="EMBL/GenBank/DDBJ databases">
        <authorList>
            <consortium name="Pathogen Informatics"/>
            <person name="Doyle S."/>
        </authorList>
    </citation>
    <scope>NUCLEOTIDE SEQUENCE [LARGE SCALE GENOMIC DNA]</scope>
    <source>
        <strain evidence="2 3">NCTC10429</strain>
    </source>
</reference>
<dbReference type="GO" id="GO:0009279">
    <property type="term" value="C:cell outer membrane"/>
    <property type="evidence" value="ECO:0007669"/>
    <property type="project" value="TreeGrafter"/>
</dbReference>
<protein>
    <submittedName>
        <fullName evidence="2">Fimbrial outer membrane usher protein</fullName>
    </submittedName>
</protein>
<dbReference type="GO" id="GO:0015473">
    <property type="term" value="F:fimbrial usher porin activity"/>
    <property type="evidence" value="ECO:0007669"/>
    <property type="project" value="InterPro"/>
</dbReference>
<evidence type="ECO:0000313" key="3">
    <source>
        <dbReference type="Proteomes" id="UP000254088"/>
    </source>
</evidence>
<dbReference type="PANTHER" id="PTHR30451">
    <property type="entry name" value="OUTER MEMBRANE USHER PROTEIN"/>
    <property type="match status" value="1"/>
</dbReference>
<dbReference type="EMBL" id="UGEX01000003">
    <property type="protein sequence ID" value="STM59441.1"/>
    <property type="molecule type" value="Genomic_DNA"/>
</dbReference>
<evidence type="ECO:0000259" key="1">
    <source>
        <dbReference type="Pfam" id="PF13953"/>
    </source>
</evidence>
<dbReference type="FunFam" id="2.60.40.2610:FF:000001">
    <property type="entry name" value="Outer membrane fimbrial usher protein"/>
    <property type="match status" value="1"/>
</dbReference>
<accession>A0A377E7C1</accession>
<feature type="domain" description="PapC-like C-terminal" evidence="1">
    <location>
        <begin position="269"/>
        <end position="333"/>
    </location>
</feature>
<dbReference type="InterPro" id="IPR042186">
    <property type="entry name" value="FimD_plug_dom"/>
</dbReference>
<dbReference type="Pfam" id="PF13953">
    <property type="entry name" value="PapC_C"/>
    <property type="match status" value="1"/>
</dbReference>
<organism evidence="2 3">
    <name type="scientific">Escherichia coli</name>
    <dbReference type="NCBI Taxonomy" id="562"/>
    <lineage>
        <taxon>Bacteria</taxon>
        <taxon>Pseudomonadati</taxon>
        <taxon>Pseudomonadota</taxon>
        <taxon>Gammaproteobacteria</taxon>
        <taxon>Enterobacterales</taxon>
        <taxon>Enterobacteriaceae</taxon>
        <taxon>Escherichia</taxon>
    </lineage>
</organism>
<dbReference type="Gene3D" id="2.60.40.2070">
    <property type="match status" value="1"/>
</dbReference>
<evidence type="ECO:0000313" key="2">
    <source>
        <dbReference type="EMBL" id="STM59441.1"/>
    </source>
</evidence>
<dbReference type="GO" id="GO:0009297">
    <property type="term" value="P:pilus assembly"/>
    <property type="evidence" value="ECO:0007669"/>
    <property type="project" value="InterPro"/>
</dbReference>
<sequence length="384" mass="41974">MQLNISQSLNDFGSLYISGTHQKYWNTSDSDTWYQVGYTSSWVGISYSLSFSWNESVGIPDNERIVGLNVSVPFNVLTKRRYTRENALDRAYASFNANRNSNGQNSWLAGVGGTLLEGHNLSYHVSQGDTSNNGYTGSATANWQAAYGTLGVGYNYDRDQHDVNWQLSGGVVGHENGITLSQPLGDTNVLIKAPGAGGVRIENQTGILTDWRGYAVMPYATVYRYNRIALDTNTMGNSIDVEKNISSVVPTQGALVRANFDTRIGVRALITVTQGRKPVPFGSLVRENSTGITSMVGDDGQVYLSGAPLSGELLVQWGDGANSRCIAHYVLPKQSLQQAVTVYFGSLHTSWLIKEIINEDNLQIIIGDGMFVVNKHILGYCLCK</sequence>
<dbReference type="Proteomes" id="UP000254088">
    <property type="component" value="Unassembled WGS sequence"/>
</dbReference>
<dbReference type="PANTHER" id="PTHR30451:SF6">
    <property type="entry name" value="OUTER MEMBRANE USHER PROTEIN SFMD"/>
    <property type="match status" value="1"/>
</dbReference>
<proteinExistence type="predicted"/>
<dbReference type="InterPro" id="IPR043142">
    <property type="entry name" value="PapC-like_C_sf"/>
</dbReference>
<gene>
    <name evidence="2" type="primary">sfmD_1</name>
    <name evidence="2" type="ORF">NCTC10429_06091</name>
</gene>